<feature type="chain" id="PRO_5035769683" evidence="2">
    <location>
        <begin position="27"/>
        <end position="65"/>
    </location>
</feature>
<organism evidence="3 4">
    <name type="scientific">Carya illinoinensis</name>
    <name type="common">Pecan</name>
    <dbReference type="NCBI Taxonomy" id="32201"/>
    <lineage>
        <taxon>Eukaryota</taxon>
        <taxon>Viridiplantae</taxon>
        <taxon>Streptophyta</taxon>
        <taxon>Embryophyta</taxon>
        <taxon>Tracheophyta</taxon>
        <taxon>Spermatophyta</taxon>
        <taxon>Magnoliopsida</taxon>
        <taxon>eudicotyledons</taxon>
        <taxon>Gunneridae</taxon>
        <taxon>Pentapetalae</taxon>
        <taxon>rosids</taxon>
        <taxon>fabids</taxon>
        <taxon>Fagales</taxon>
        <taxon>Juglandaceae</taxon>
        <taxon>Carya</taxon>
    </lineage>
</organism>
<dbReference type="AlphaFoldDB" id="A0A8T1NFG3"/>
<proteinExistence type="predicted"/>
<feature type="region of interest" description="Disordered" evidence="1">
    <location>
        <begin position="27"/>
        <end position="65"/>
    </location>
</feature>
<dbReference type="EMBL" id="CM031823">
    <property type="protein sequence ID" value="KAG6627677.1"/>
    <property type="molecule type" value="Genomic_DNA"/>
</dbReference>
<protein>
    <submittedName>
        <fullName evidence="3">Uncharacterized protein</fullName>
    </submittedName>
</protein>
<name>A0A8T1NFG3_CARIL</name>
<dbReference type="Proteomes" id="UP000811609">
    <property type="component" value="Chromosome 15"/>
</dbReference>
<evidence type="ECO:0000313" key="4">
    <source>
        <dbReference type="Proteomes" id="UP000811609"/>
    </source>
</evidence>
<comment type="caution">
    <text evidence="3">The sequence shown here is derived from an EMBL/GenBank/DDBJ whole genome shotgun (WGS) entry which is preliminary data.</text>
</comment>
<evidence type="ECO:0000313" key="3">
    <source>
        <dbReference type="EMBL" id="KAG6627677.1"/>
    </source>
</evidence>
<sequence length="65" mass="6769">MKVLWSLVRLCCVFLLIFLHASFGTAQKGIIPPASPNAIGRKPNGDDRGSSPSRPIGKPPGSGGP</sequence>
<reference evidence="3" key="1">
    <citation type="submission" date="2020-12" db="EMBL/GenBank/DDBJ databases">
        <title>WGS assembly of Carya illinoinensis cv. Pawnee.</title>
        <authorList>
            <person name="Platts A."/>
            <person name="Shu S."/>
            <person name="Wright S."/>
            <person name="Barry K."/>
            <person name="Edger P."/>
            <person name="Pires J.C."/>
            <person name="Schmutz J."/>
        </authorList>
    </citation>
    <scope>NUCLEOTIDE SEQUENCE</scope>
    <source>
        <tissue evidence="3">Leaf</tissue>
    </source>
</reference>
<evidence type="ECO:0000256" key="1">
    <source>
        <dbReference type="SAM" id="MobiDB-lite"/>
    </source>
</evidence>
<gene>
    <name evidence="3" type="ORF">CIPAW_15G146000</name>
</gene>
<keyword evidence="4" id="KW-1185">Reference proteome</keyword>
<evidence type="ECO:0000256" key="2">
    <source>
        <dbReference type="SAM" id="SignalP"/>
    </source>
</evidence>
<accession>A0A8T1NFG3</accession>
<keyword evidence="2" id="KW-0732">Signal</keyword>
<feature type="signal peptide" evidence="2">
    <location>
        <begin position="1"/>
        <end position="26"/>
    </location>
</feature>